<dbReference type="GO" id="GO:0003676">
    <property type="term" value="F:nucleic acid binding"/>
    <property type="evidence" value="ECO:0007669"/>
    <property type="project" value="InterPro"/>
</dbReference>
<feature type="region of interest" description="Disordered" evidence="1">
    <location>
        <begin position="319"/>
        <end position="348"/>
    </location>
</feature>
<proteinExistence type="predicted"/>
<keyword evidence="4" id="KW-1185">Reference proteome</keyword>
<dbReference type="InterPro" id="IPR001584">
    <property type="entry name" value="Integrase_cat-core"/>
</dbReference>
<reference evidence="3 4" key="1">
    <citation type="submission" date="2018-03" db="EMBL/GenBank/DDBJ databases">
        <title>Draft genome sequence of Rohu Carp (Labeo rohita).</title>
        <authorList>
            <person name="Das P."/>
            <person name="Kushwaha B."/>
            <person name="Joshi C.G."/>
            <person name="Kumar D."/>
            <person name="Nagpure N.S."/>
            <person name="Sahoo L."/>
            <person name="Das S.P."/>
            <person name="Bit A."/>
            <person name="Patnaik S."/>
            <person name="Meher P.K."/>
            <person name="Jayasankar P."/>
            <person name="Koringa P.G."/>
            <person name="Patel N.V."/>
            <person name="Hinsu A.T."/>
            <person name="Kumar R."/>
            <person name="Pandey M."/>
            <person name="Agarwal S."/>
            <person name="Srivastava S."/>
            <person name="Singh M."/>
            <person name="Iquebal M.A."/>
            <person name="Jaiswal S."/>
            <person name="Angadi U.B."/>
            <person name="Kumar N."/>
            <person name="Raza M."/>
            <person name="Shah T.M."/>
            <person name="Rai A."/>
            <person name="Jena J.K."/>
        </authorList>
    </citation>
    <scope>NUCLEOTIDE SEQUENCE [LARGE SCALE GENOMIC DNA]</scope>
    <source>
        <strain evidence="3">DASCIFA01</strain>
        <tissue evidence="3">Testis</tissue>
    </source>
</reference>
<feature type="domain" description="Integrase catalytic" evidence="2">
    <location>
        <begin position="102"/>
        <end position="193"/>
    </location>
</feature>
<dbReference type="PANTHER" id="PTHR37984">
    <property type="entry name" value="PROTEIN CBG26694"/>
    <property type="match status" value="1"/>
</dbReference>
<dbReference type="PROSITE" id="PS50994">
    <property type="entry name" value="INTEGRASE"/>
    <property type="match status" value="1"/>
</dbReference>
<gene>
    <name evidence="3" type="ORF">ROHU_018424</name>
</gene>
<sequence>MADDTARPSGRRCEESTPPRTRTRNRTGGEGPINKSPSVIPVELGKTEQSQRPLISSERGATRTQLPSRGHLTDMVDARYALNLTRTPPRFPRRLQRFLRGIMQDQTVVHSLSTQFQQFCETNGIQHVKTTPRWAQANGEVERQNTSILKRIRIAQAEGLDWRKELRKYVAMYRAIDHNTTGKSPAELLFNRKIRGKLPDFTMPRNDQEIRDRDAEQKGKNKLYADHRRGAKYSQLEVGDQVLVRQEKTDKLTTAFNPIPFTAVSRKGNSVPIEDPGGTQYKRNTTFVKKFFSENTRDIPVENKTGMETEQTKLVLDKNEKLMSDKKPNQRAPLDGDITPQTRPKRQIKLPEKLNDFIVE</sequence>
<evidence type="ECO:0000259" key="2">
    <source>
        <dbReference type="PROSITE" id="PS50994"/>
    </source>
</evidence>
<dbReference type="AlphaFoldDB" id="A0A498NDP7"/>
<dbReference type="SUPFAM" id="SSF53098">
    <property type="entry name" value="Ribonuclease H-like"/>
    <property type="match status" value="1"/>
</dbReference>
<accession>A0A498NDP7</accession>
<dbReference type="EMBL" id="QBIY01011785">
    <property type="protein sequence ID" value="RXN29476.1"/>
    <property type="molecule type" value="Genomic_DNA"/>
</dbReference>
<organism evidence="3 4">
    <name type="scientific">Labeo rohita</name>
    <name type="common">Indian major carp</name>
    <name type="synonym">Cyprinus rohita</name>
    <dbReference type="NCBI Taxonomy" id="84645"/>
    <lineage>
        <taxon>Eukaryota</taxon>
        <taxon>Metazoa</taxon>
        <taxon>Chordata</taxon>
        <taxon>Craniata</taxon>
        <taxon>Vertebrata</taxon>
        <taxon>Euteleostomi</taxon>
        <taxon>Actinopterygii</taxon>
        <taxon>Neopterygii</taxon>
        <taxon>Teleostei</taxon>
        <taxon>Ostariophysi</taxon>
        <taxon>Cypriniformes</taxon>
        <taxon>Cyprinidae</taxon>
        <taxon>Labeoninae</taxon>
        <taxon>Labeonini</taxon>
        <taxon>Labeo</taxon>
    </lineage>
</organism>
<dbReference type="InterPro" id="IPR036397">
    <property type="entry name" value="RNaseH_sf"/>
</dbReference>
<name>A0A498NDP7_LABRO</name>
<dbReference type="InterPro" id="IPR012337">
    <property type="entry name" value="RNaseH-like_sf"/>
</dbReference>
<feature type="region of interest" description="Disordered" evidence="1">
    <location>
        <begin position="1"/>
        <end position="65"/>
    </location>
</feature>
<dbReference type="Gene3D" id="3.30.420.10">
    <property type="entry name" value="Ribonuclease H-like superfamily/Ribonuclease H"/>
    <property type="match status" value="1"/>
</dbReference>
<comment type="caution">
    <text evidence="3">The sequence shown here is derived from an EMBL/GenBank/DDBJ whole genome shotgun (WGS) entry which is preliminary data.</text>
</comment>
<dbReference type="InterPro" id="IPR050951">
    <property type="entry name" value="Retrovirus_Pol_polyprotein"/>
</dbReference>
<feature type="compositionally biased region" description="Basic and acidic residues" evidence="1">
    <location>
        <begin position="1"/>
        <end position="17"/>
    </location>
</feature>
<feature type="compositionally biased region" description="Basic and acidic residues" evidence="1">
    <location>
        <begin position="319"/>
        <end position="328"/>
    </location>
</feature>
<protein>
    <recommendedName>
        <fullName evidence="2">Integrase catalytic domain-containing protein</fullName>
    </recommendedName>
</protein>
<dbReference type="Proteomes" id="UP000290572">
    <property type="component" value="Unassembled WGS sequence"/>
</dbReference>
<evidence type="ECO:0000313" key="3">
    <source>
        <dbReference type="EMBL" id="RXN29476.1"/>
    </source>
</evidence>
<evidence type="ECO:0000256" key="1">
    <source>
        <dbReference type="SAM" id="MobiDB-lite"/>
    </source>
</evidence>
<dbReference type="PANTHER" id="PTHR37984:SF11">
    <property type="entry name" value="INTEGRASE CATALYTIC DOMAIN-CONTAINING PROTEIN"/>
    <property type="match status" value="1"/>
</dbReference>
<dbReference type="STRING" id="84645.A0A498NDP7"/>
<evidence type="ECO:0000313" key="4">
    <source>
        <dbReference type="Proteomes" id="UP000290572"/>
    </source>
</evidence>
<dbReference type="GO" id="GO:0015074">
    <property type="term" value="P:DNA integration"/>
    <property type="evidence" value="ECO:0007669"/>
    <property type="project" value="InterPro"/>
</dbReference>